<protein>
    <submittedName>
        <fullName evidence="2">Uncharacterized protein</fullName>
    </submittedName>
</protein>
<comment type="caution">
    <text evidence="2">The sequence shown here is derived from an EMBL/GenBank/DDBJ whole genome shotgun (WGS) entry which is preliminary data.</text>
</comment>
<dbReference type="AlphaFoldDB" id="A0A8J8NTK9"/>
<feature type="signal peptide" evidence="1">
    <location>
        <begin position="1"/>
        <end position="17"/>
    </location>
</feature>
<proteinExistence type="predicted"/>
<name>A0A8J8NTK9_HALGN</name>
<keyword evidence="3" id="KW-1185">Reference proteome</keyword>
<gene>
    <name evidence="2" type="ORF">FGO68_gene4811</name>
</gene>
<feature type="chain" id="PRO_5035175101" evidence="1">
    <location>
        <begin position="18"/>
        <end position="96"/>
    </location>
</feature>
<dbReference type="Proteomes" id="UP000785679">
    <property type="component" value="Unassembled WGS sequence"/>
</dbReference>
<evidence type="ECO:0000313" key="3">
    <source>
        <dbReference type="Proteomes" id="UP000785679"/>
    </source>
</evidence>
<sequence length="96" mass="11161">MTYRICFFTLIFSLIQAISPGKNQQPDFVKYFNSEFSQHSQYLRVEYSPEVGMHTIALSDVPYLAPAIQIPCSYMLSYCKIFFLLIVHSVQLMITH</sequence>
<accession>A0A8J8NTK9</accession>
<keyword evidence="1" id="KW-0732">Signal</keyword>
<evidence type="ECO:0000256" key="1">
    <source>
        <dbReference type="SAM" id="SignalP"/>
    </source>
</evidence>
<evidence type="ECO:0000313" key="2">
    <source>
        <dbReference type="EMBL" id="TNV80863.1"/>
    </source>
</evidence>
<dbReference type="EMBL" id="RRYP01006922">
    <property type="protein sequence ID" value="TNV80863.1"/>
    <property type="molecule type" value="Genomic_DNA"/>
</dbReference>
<reference evidence="2" key="1">
    <citation type="submission" date="2019-06" db="EMBL/GenBank/DDBJ databases">
        <authorList>
            <person name="Zheng W."/>
        </authorList>
    </citation>
    <scope>NUCLEOTIDE SEQUENCE</scope>
    <source>
        <strain evidence="2">QDHG01</strain>
    </source>
</reference>
<organism evidence="2 3">
    <name type="scientific">Halteria grandinella</name>
    <dbReference type="NCBI Taxonomy" id="5974"/>
    <lineage>
        <taxon>Eukaryota</taxon>
        <taxon>Sar</taxon>
        <taxon>Alveolata</taxon>
        <taxon>Ciliophora</taxon>
        <taxon>Intramacronucleata</taxon>
        <taxon>Spirotrichea</taxon>
        <taxon>Stichotrichia</taxon>
        <taxon>Sporadotrichida</taxon>
        <taxon>Halteriidae</taxon>
        <taxon>Halteria</taxon>
    </lineage>
</organism>